<dbReference type="Gene3D" id="3.10.450.50">
    <property type="match status" value="1"/>
</dbReference>
<gene>
    <name evidence="3" type="ORF">GN331_16395</name>
</gene>
<feature type="chain" id="PRO_5028857953" evidence="1">
    <location>
        <begin position="33"/>
        <end position="170"/>
    </location>
</feature>
<feature type="signal peptide" evidence="1">
    <location>
        <begin position="1"/>
        <end position="32"/>
    </location>
</feature>
<dbReference type="SUPFAM" id="SSF54427">
    <property type="entry name" value="NTF2-like"/>
    <property type="match status" value="1"/>
</dbReference>
<evidence type="ECO:0000256" key="1">
    <source>
        <dbReference type="SAM" id="SignalP"/>
    </source>
</evidence>
<feature type="domain" description="SnoaL-like" evidence="2">
    <location>
        <begin position="51"/>
        <end position="165"/>
    </location>
</feature>
<keyword evidence="4" id="KW-1185">Reference proteome</keyword>
<reference evidence="3 4" key="1">
    <citation type="submission" date="2019-12" db="EMBL/GenBank/DDBJ databases">
        <authorList>
            <person name="Xu J."/>
        </authorList>
    </citation>
    <scope>NUCLEOTIDE SEQUENCE [LARGE SCALE GENOMIC DNA]</scope>
    <source>
        <strain evidence="3 4">HX-5-24</strain>
    </source>
</reference>
<dbReference type="InterPro" id="IPR037401">
    <property type="entry name" value="SnoaL-like"/>
</dbReference>
<proteinExistence type="predicted"/>
<keyword evidence="1" id="KW-0732">Signal</keyword>
<dbReference type="Pfam" id="PF13474">
    <property type="entry name" value="SnoaL_3"/>
    <property type="match status" value="1"/>
</dbReference>
<protein>
    <submittedName>
        <fullName evidence="3">DUF4440 domain-containing protein</fullName>
    </submittedName>
</protein>
<comment type="caution">
    <text evidence="3">The sequence shown here is derived from an EMBL/GenBank/DDBJ whole genome shotgun (WGS) entry which is preliminary data.</text>
</comment>
<dbReference type="AlphaFoldDB" id="A0A7C9LNF3"/>
<name>A0A7C9LNF3_9GAMM</name>
<organism evidence="3 4">
    <name type="scientific">Noviluteimonas gilva</name>
    <dbReference type="NCBI Taxonomy" id="2682097"/>
    <lineage>
        <taxon>Bacteria</taxon>
        <taxon>Pseudomonadati</taxon>
        <taxon>Pseudomonadota</taxon>
        <taxon>Gammaproteobacteria</taxon>
        <taxon>Lysobacterales</taxon>
        <taxon>Lysobacteraceae</taxon>
        <taxon>Noviluteimonas</taxon>
    </lineage>
</organism>
<sequence>MVTSLVHRYLHVRPLVLATSLFLSTLVAPAFAQSPAAPAHATQSAENEATHAVDAFMAALASGKLDSARQAMTPDAVVIANGTVLGTRDGYIDGAAKADAVAMQSVRSRELLHRDSRLGAQLGWVVSEKRMVGEGAGQMRTMLLTETFLLTKTATGWKISGIHWSSRPAG</sequence>
<evidence type="ECO:0000313" key="3">
    <source>
        <dbReference type="EMBL" id="MUV15784.1"/>
    </source>
</evidence>
<dbReference type="InterPro" id="IPR032710">
    <property type="entry name" value="NTF2-like_dom_sf"/>
</dbReference>
<dbReference type="EMBL" id="WOXT01000006">
    <property type="protein sequence ID" value="MUV15784.1"/>
    <property type="molecule type" value="Genomic_DNA"/>
</dbReference>
<evidence type="ECO:0000259" key="2">
    <source>
        <dbReference type="Pfam" id="PF13474"/>
    </source>
</evidence>
<evidence type="ECO:0000313" key="4">
    <source>
        <dbReference type="Proteomes" id="UP000479692"/>
    </source>
</evidence>
<accession>A0A7C9LNF3</accession>
<dbReference type="Proteomes" id="UP000479692">
    <property type="component" value="Unassembled WGS sequence"/>
</dbReference>